<dbReference type="SUPFAM" id="SSF46458">
    <property type="entry name" value="Globin-like"/>
    <property type="match status" value="1"/>
</dbReference>
<proteinExistence type="inferred from homology"/>
<dbReference type="GO" id="GO:0005344">
    <property type="term" value="F:oxygen carrier activity"/>
    <property type="evidence" value="ECO:0007669"/>
    <property type="project" value="InterPro"/>
</dbReference>
<keyword evidence="3" id="KW-0479">Metal-binding</keyword>
<dbReference type="Proteomes" id="UP000198929">
    <property type="component" value="Unassembled WGS sequence"/>
</dbReference>
<evidence type="ECO:0000256" key="5">
    <source>
        <dbReference type="ARBA" id="ARBA00034496"/>
    </source>
</evidence>
<dbReference type="Pfam" id="PF01152">
    <property type="entry name" value="Bac_globin"/>
    <property type="match status" value="1"/>
</dbReference>
<dbReference type="GO" id="GO:0046872">
    <property type="term" value="F:metal ion binding"/>
    <property type="evidence" value="ECO:0007669"/>
    <property type="project" value="UniProtKB-KW"/>
</dbReference>
<keyword evidence="1" id="KW-0813">Transport</keyword>
<evidence type="ECO:0000256" key="1">
    <source>
        <dbReference type="ARBA" id="ARBA00022448"/>
    </source>
</evidence>
<dbReference type="InterPro" id="IPR012292">
    <property type="entry name" value="Globin/Proto"/>
</dbReference>
<protein>
    <submittedName>
        <fullName evidence="6">Hemoglobin</fullName>
    </submittedName>
</protein>
<evidence type="ECO:0000256" key="2">
    <source>
        <dbReference type="ARBA" id="ARBA00022617"/>
    </source>
</evidence>
<keyword evidence="4" id="KW-0408">Iron</keyword>
<evidence type="ECO:0000313" key="7">
    <source>
        <dbReference type="Proteomes" id="UP000198929"/>
    </source>
</evidence>
<dbReference type="InterPro" id="IPR009050">
    <property type="entry name" value="Globin-like_sf"/>
</dbReference>
<dbReference type="GO" id="GO:0020037">
    <property type="term" value="F:heme binding"/>
    <property type="evidence" value="ECO:0007669"/>
    <property type="project" value="InterPro"/>
</dbReference>
<gene>
    <name evidence="6" type="ORF">SAMN05661109_01181</name>
</gene>
<dbReference type="RefSeq" id="WP_092257591.1">
    <property type="nucleotide sequence ID" value="NZ_CP047199.1"/>
</dbReference>
<dbReference type="PANTHER" id="PTHR47366:SF1">
    <property type="entry name" value="TWO-ON-TWO HEMOGLOBIN-3"/>
    <property type="match status" value="1"/>
</dbReference>
<evidence type="ECO:0000256" key="4">
    <source>
        <dbReference type="ARBA" id="ARBA00023004"/>
    </source>
</evidence>
<name>A0A1H9SP32_9CORY</name>
<evidence type="ECO:0000256" key="3">
    <source>
        <dbReference type="ARBA" id="ARBA00022723"/>
    </source>
</evidence>
<reference evidence="7" key="1">
    <citation type="submission" date="2016-10" db="EMBL/GenBank/DDBJ databases">
        <authorList>
            <person name="Varghese N."/>
            <person name="Submissions S."/>
        </authorList>
    </citation>
    <scope>NUCLEOTIDE SEQUENCE [LARGE SCALE GENOMIC DNA]</scope>
    <source>
        <strain evidence="7">DSM 20524</strain>
    </source>
</reference>
<dbReference type="GO" id="GO:0019825">
    <property type="term" value="F:oxygen binding"/>
    <property type="evidence" value="ECO:0007669"/>
    <property type="project" value="InterPro"/>
</dbReference>
<dbReference type="Gene3D" id="1.10.490.10">
    <property type="entry name" value="Globins"/>
    <property type="match status" value="1"/>
</dbReference>
<dbReference type="PANTHER" id="PTHR47366">
    <property type="entry name" value="TWO-ON-TWO HEMOGLOBIN-3"/>
    <property type="match status" value="1"/>
</dbReference>
<evidence type="ECO:0000313" key="6">
    <source>
        <dbReference type="EMBL" id="SER86079.1"/>
    </source>
</evidence>
<sequence>MSQSFYDQVGGDAFFSALVEGFYTQVRDDDLIGPMYPHDDWEGAELRLKWFLAQYWGGPPTFNEQRGAPMLRRRHFAFEIGEPEAQRWLELMHNSLESLEVSTEHRAALWNHMVRVVAMMINQPGLGSLRLTCVSGRNRSYRK</sequence>
<comment type="similarity">
    <text evidence="5">Belongs to the truncated hemoglobin family. Group II subfamily.</text>
</comment>
<dbReference type="InterPro" id="IPR044203">
    <property type="entry name" value="GlbO/GLB3-like"/>
</dbReference>
<dbReference type="EMBL" id="FOGQ01000004">
    <property type="protein sequence ID" value="SER86079.1"/>
    <property type="molecule type" value="Genomic_DNA"/>
</dbReference>
<keyword evidence="7" id="KW-1185">Reference proteome</keyword>
<dbReference type="AlphaFoldDB" id="A0A1H9SP32"/>
<organism evidence="6 7">
    <name type="scientific">Corynebacterium cystitidis DSM 20524</name>
    <dbReference type="NCBI Taxonomy" id="1121357"/>
    <lineage>
        <taxon>Bacteria</taxon>
        <taxon>Bacillati</taxon>
        <taxon>Actinomycetota</taxon>
        <taxon>Actinomycetes</taxon>
        <taxon>Mycobacteriales</taxon>
        <taxon>Corynebacteriaceae</taxon>
        <taxon>Corynebacterium</taxon>
    </lineage>
</organism>
<dbReference type="STRING" id="1121357.SAMN05661109_01181"/>
<keyword evidence="2" id="KW-0349">Heme</keyword>
<dbReference type="InterPro" id="IPR001486">
    <property type="entry name" value="Hemoglobin_trunc"/>
</dbReference>
<accession>A0A1H9SP32</accession>